<evidence type="ECO:0000313" key="9">
    <source>
        <dbReference type="EMBL" id="CAG9932826.1"/>
    </source>
</evidence>
<keyword evidence="3 6" id="KW-0378">Hydrolase</keyword>
<keyword evidence="7" id="KW-1133">Transmembrane helix</keyword>
<evidence type="ECO:0000256" key="2">
    <source>
        <dbReference type="ARBA" id="ARBA00022723"/>
    </source>
</evidence>
<organism evidence="9 10">
    <name type="scientific">Candidatus Nitrotoga arctica</name>
    <dbReference type="NCBI Taxonomy" id="453162"/>
    <lineage>
        <taxon>Bacteria</taxon>
        <taxon>Pseudomonadati</taxon>
        <taxon>Pseudomonadota</taxon>
        <taxon>Betaproteobacteria</taxon>
        <taxon>Nitrosomonadales</taxon>
        <taxon>Gallionellaceae</taxon>
        <taxon>Candidatus Nitrotoga</taxon>
    </lineage>
</organism>
<keyword evidence="2" id="KW-0479">Metal-binding</keyword>
<sequence length="369" mass="40408">MAELNKIVGLAWGPGFQSTGSPVEVSISNYGLQLTTQDDYDGTPAWRDISVRKGGFNDSQVMIEWQGRAGSYMLTVSDISSVATLRVQLKTAPQNKENIKTAGAKIQDRATRIWSNAFIWGIFVLPMLVLVAIVWEHERLTTWAISHVTVTQERKWGEQIFALTKQHLTLVKGPGATMVREIGTRLSQGSAYQYEFYVADDASVNAFAMPGGFIVINTGLLALADNAEQVAGVIAHEIQHVEKRHSLNGMVKSAGLMVTASMVFGDLSGVASLGSALIKYKFSRQHEAEADIEGLKALVVSGISPIGMRDFFRKMSQKETLNLEWFSSHPASNDRFMSLDTAIKALLPATVAAKPLPYDYTVIKAVLLK</sequence>
<keyword evidence="5 6" id="KW-0482">Metalloprotease</keyword>
<dbReference type="EMBL" id="OU912926">
    <property type="protein sequence ID" value="CAG9932826.1"/>
    <property type="molecule type" value="Genomic_DNA"/>
</dbReference>
<dbReference type="Pfam" id="PF01435">
    <property type="entry name" value="Peptidase_M48"/>
    <property type="match status" value="1"/>
</dbReference>
<keyword evidence="10" id="KW-1185">Reference proteome</keyword>
<keyword evidence="7" id="KW-0812">Transmembrane</keyword>
<protein>
    <submittedName>
        <fullName evidence="9">Peptidase_M48 domain-containing protein</fullName>
    </submittedName>
</protein>
<evidence type="ECO:0000259" key="8">
    <source>
        <dbReference type="Pfam" id="PF01435"/>
    </source>
</evidence>
<evidence type="ECO:0000256" key="4">
    <source>
        <dbReference type="ARBA" id="ARBA00022833"/>
    </source>
</evidence>
<dbReference type="InterPro" id="IPR051156">
    <property type="entry name" value="Mito/Outer_Membr_Metalloprot"/>
</dbReference>
<feature type="domain" description="Peptidase M48" evidence="8">
    <location>
        <begin position="190"/>
        <end position="341"/>
    </location>
</feature>
<comment type="similarity">
    <text evidence="6">Belongs to the peptidase M48 family.</text>
</comment>
<dbReference type="Proteomes" id="UP000839052">
    <property type="component" value="Chromosome"/>
</dbReference>
<name>A0ABM8YZ14_9PROT</name>
<keyword evidence="4 6" id="KW-0862">Zinc</keyword>
<dbReference type="PANTHER" id="PTHR22726:SF1">
    <property type="entry name" value="METALLOENDOPEPTIDASE OMA1, MITOCHONDRIAL"/>
    <property type="match status" value="1"/>
</dbReference>
<feature type="transmembrane region" description="Helical" evidence="7">
    <location>
        <begin position="113"/>
        <end position="135"/>
    </location>
</feature>
<comment type="cofactor">
    <cofactor evidence="6">
        <name>Zn(2+)</name>
        <dbReference type="ChEBI" id="CHEBI:29105"/>
    </cofactor>
    <text evidence="6">Binds 1 zinc ion per subunit.</text>
</comment>
<evidence type="ECO:0000256" key="7">
    <source>
        <dbReference type="SAM" id="Phobius"/>
    </source>
</evidence>
<dbReference type="CDD" id="cd07332">
    <property type="entry name" value="M48C_Oma1_like"/>
    <property type="match status" value="1"/>
</dbReference>
<dbReference type="PANTHER" id="PTHR22726">
    <property type="entry name" value="METALLOENDOPEPTIDASE OMA1"/>
    <property type="match status" value="1"/>
</dbReference>
<evidence type="ECO:0000313" key="10">
    <source>
        <dbReference type="Proteomes" id="UP000839052"/>
    </source>
</evidence>
<proteinExistence type="inferred from homology"/>
<keyword evidence="7" id="KW-0472">Membrane</keyword>
<dbReference type="RefSeq" id="WP_239796710.1">
    <property type="nucleotide sequence ID" value="NZ_OU912926.1"/>
</dbReference>
<reference evidence="9 10" key="1">
    <citation type="submission" date="2021-10" db="EMBL/GenBank/DDBJ databases">
        <authorList>
            <person name="Koch H."/>
        </authorList>
    </citation>
    <scope>NUCLEOTIDE SEQUENCE [LARGE SCALE GENOMIC DNA]</scope>
    <source>
        <strain evidence="9">6680</strain>
    </source>
</reference>
<evidence type="ECO:0000256" key="5">
    <source>
        <dbReference type="ARBA" id="ARBA00023049"/>
    </source>
</evidence>
<accession>A0ABM8YZ14</accession>
<dbReference type="InterPro" id="IPR001915">
    <property type="entry name" value="Peptidase_M48"/>
</dbReference>
<dbReference type="Gene3D" id="3.30.2010.10">
    <property type="entry name" value="Metalloproteases ('zincins'), catalytic domain"/>
    <property type="match status" value="1"/>
</dbReference>
<evidence type="ECO:0000256" key="3">
    <source>
        <dbReference type="ARBA" id="ARBA00022801"/>
    </source>
</evidence>
<keyword evidence="1 6" id="KW-0645">Protease</keyword>
<evidence type="ECO:0000256" key="6">
    <source>
        <dbReference type="RuleBase" id="RU003983"/>
    </source>
</evidence>
<evidence type="ECO:0000256" key="1">
    <source>
        <dbReference type="ARBA" id="ARBA00022670"/>
    </source>
</evidence>
<gene>
    <name evidence="9" type="ORF">NTG6680_1573</name>
</gene>